<dbReference type="Proteomes" id="UP001362999">
    <property type="component" value="Unassembled WGS sequence"/>
</dbReference>
<comment type="caution">
    <text evidence="3">The sequence shown here is derived from an EMBL/GenBank/DDBJ whole genome shotgun (WGS) entry which is preliminary data.</text>
</comment>
<reference evidence="3 4" key="1">
    <citation type="journal article" date="2024" name="J Genomics">
        <title>Draft genome sequencing and assembly of Favolaschia claudopus CIRM-BRFM 2984 isolated from oak limbs.</title>
        <authorList>
            <person name="Navarro D."/>
            <person name="Drula E."/>
            <person name="Chaduli D."/>
            <person name="Cazenave R."/>
            <person name="Ahrendt S."/>
            <person name="Wang J."/>
            <person name="Lipzen A."/>
            <person name="Daum C."/>
            <person name="Barry K."/>
            <person name="Grigoriev I.V."/>
            <person name="Favel A."/>
            <person name="Rosso M.N."/>
            <person name="Martin F."/>
        </authorList>
    </citation>
    <scope>NUCLEOTIDE SEQUENCE [LARGE SCALE GENOMIC DNA]</scope>
    <source>
        <strain evidence="3 4">CIRM-BRFM 2984</strain>
    </source>
</reference>
<sequence>MNALCFVLLALAASTQAETVTLWQFGGANRLLLGPSTLPMVPIGTAEDSLSTTYLYQIVEPVKTVTTPDTKFPMPTTIFSTVPRTIIVSESGWYEVFETHAISCGYVNASFGQCVGIDSTTTEIANSGTPKAVRLEVSTTVHSIISTPSLPTPGSTVTVTVVPTQTNPRTAALSTKSPVGAIVGGLIGGLALVLGMLAMLLHLRRRRTNHVSEISPRSFAVVGETAAYHPTNVVSVSPYPSMVQHASVPGPMSSTEHNHDSLPPPKYSAMYGVV</sequence>
<feature type="transmembrane region" description="Helical" evidence="1">
    <location>
        <begin position="179"/>
        <end position="201"/>
    </location>
</feature>
<dbReference type="AlphaFoldDB" id="A0AAW0C9B3"/>
<evidence type="ECO:0000256" key="2">
    <source>
        <dbReference type="SAM" id="SignalP"/>
    </source>
</evidence>
<accession>A0AAW0C9B3</accession>
<name>A0AAW0C9B3_9AGAR</name>
<feature type="signal peptide" evidence="2">
    <location>
        <begin position="1"/>
        <end position="17"/>
    </location>
</feature>
<gene>
    <name evidence="3" type="ORF">R3P38DRAFT_618668</name>
</gene>
<proteinExistence type="predicted"/>
<protein>
    <recommendedName>
        <fullName evidence="5">Mid2 domain-containing protein</fullName>
    </recommendedName>
</protein>
<keyword evidence="2" id="KW-0732">Signal</keyword>
<keyword evidence="1" id="KW-0812">Transmembrane</keyword>
<evidence type="ECO:0008006" key="5">
    <source>
        <dbReference type="Google" id="ProtNLM"/>
    </source>
</evidence>
<dbReference type="EMBL" id="JAWWNJ010000019">
    <property type="protein sequence ID" value="KAK7036236.1"/>
    <property type="molecule type" value="Genomic_DNA"/>
</dbReference>
<evidence type="ECO:0000313" key="4">
    <source>
        <dbReference type="Proteomes" id="UP001362999"/>
    </source>
</evidence>
<evidence type="ECO:0000256" key="1">
    <source>
        <dbReference type="SAM" id="Phobius"/>
    </source>
</evidence>
<feature type="chain" id="PRO_5043463192" description="Mid2 domain-containing protein" evidence="2">
    <location>
        <begin position="18"/>
        <end position="274"/>
    </location>
</feature>
<organism evidence="3 4">
    <name type="scientific">Favolaschia claudopus</name>
    <dbReference type="NCBI Taxonomy" id="2862362"/>
    <lineage>
        <taxon>Eukaryota</taxon>
        <taxon>Fungi</taxon>
        <taxon>Dikarya</taxon>
        <taxon>Basidiomycota</taxon>
        <taxon>Agaricomycotina</taxon>
        <taxon>Agaricomycetes</taxon>
        <taxon>Agaricomycetidae</taxon>
        <taxon>Agaricales</taxon>
        <taxon>Marasmiineae</taxon>
        <taxon>Mycenaceae</taxon>
        <taxon>Favolaschia</taxon>
    </lineage>
</organism>
<keyword evidence="1" id="KW-1133">Transmembrane helix</keyword>
<evidence type="ECO:0000313" key="3">
    <source>
        <dbReference type="EMBL" id="KAK7036236.1"/>
    </source>
</evidence>
<keyword evidence="1" id="KW-0472">Membrane</keyword>
<keyword evidence="4" id="KW-1185">Reference proteome</keyword>